<evidence type="ECO:0000256" key="5">
    <source>
        <dbReference type="ARBA" id="ARBA00022741"/>
    </source>
</evidence>
<sequence>MSRLTANNISLSYTKGRSVRPIIQDFSLSLEQGEINVLLGSSGCGKSTILNILAGFKAPDAGIVSLDHQQLTSPSAERAVVFQDHALMPWLNAIDNVAIGLRINGVNKQERRQQALHYLQLVGLADYASHAVRELSGGQRQRLGLARVLAIKPRFILLDEPFGALDALTREKMQQLLLRIWKETGVGILLITHSVDEGLLLASNLLVLKGPPLGVIARFNPEFSRRFHNGESVRTLKAEYSFSQQRQQILDLLLEESDD</sequence>
<dbReference type="SUPFAM" id="SSF52540">
    <property type="entry name" value="P-loop containing nucleoside triphosphate hydrolases"/>
    <property type="match status" value="1"/>
</dbReference>
<dbReference type="eggNOG" id="COG4525">
    <property type="taxonomic scope" value="Bacteria"/>
</dbReference>
<dbReference type="GO" id="GO:0005524">
    <property type="term" value="F:ATP binding"/>
    <property type="evidence" value="ECO:0007669"/>
    <property type="project" value="UniProtKB-KW"/>
</dbReference>
<keyword evidence="7" id="KW-1278">Translocase</keyword>
<keyword evidence="10" id="KW-0378">Hydrolase</keyword>
<name>A0A095T7I9_9GAMM</name>
<dbReference type="InterPro" id="IPR050166">
    <property type="entry name" value="ABC_transporter_ATP-bind"/>
</dbReference>
<accession>A0A095T7I9</accession>
<keyword evidence="4" id="KW-0997">Cell inner membrane</keyword>
<dbReference type="AlphaFoldDB" id="A0A095T7I9"/>
<evidence type="ECO:0000256" key="6">
    <source>
        <dbReference type="ARBA" id="ARBA00022840"/>
    </source>
</evidence>
<evidence type="ECO:0000313" key="11">
    <source>
        <dbReference type="Proteomes" id="UP000029577"/>
    </source>
</evidence>
<dbReference type="OrthoDB" id="9802264at2"/>
<feature type="domain" description="ABC transporter" evidence="9">
    <location>
        <begin position="4"/>
        <end position="235"/>
    </location>
</feature>
<dbReference type="PROSITE" id="PS50893">
    <property type="entry name" value="ABC_TRANSPORTER_2"/>
    <property type="match status" value="1"/>
</dbReference>
<dbReference type="EMBL" id="JPKR02000003">
    <property type="protein sequence ID" value="KGD72632.1"/>
    <property type="molecule type" value="Genomic_DNA"/>
</dbReference>
<dbReference type="PROSITE" id="PS00211">
    <property type="entry name" value="ABC_TRANSPORTER_1"/>
    <property type="match status" value="1"/>
</dbReference>
<dbReference type="InterPro" id="IPR027417">
    <property type="entry name" value="P-loop_NTPase"/>
</dbReference>
<keyword evidence="2" id="KW-0813">Transport</keyword>
<protein>
    <submittedName>
        <fullName evidence="10">Taurine transporter ATP-binding subunit</fullName>
        <ecNumber evidence="10">3.6.3.36</ecNumber>
    </submittedName>
</protein>
<dbReference type="Pfam" id="PF00005">
    <property type="entry name" value="ABC_tran"/>
    <property type="match status" value="1"/>
</dbReference>
<evidence type="ECO:0000313" key="10">
    <source>
        <dbReference type="EMBL" id="KGD72632.1"/>
    </source>
</evidence>
<evidence type="ECO:0000256" key="8">
    <source>
        <dbReference type="ARBA" id="ARBA00023136"/>
    </source>
</evidence>
<dbReference type="InterPro" id="IPR003593">
    <property type="entry name" value="AAA+_ATPase"/>
</dbReference>
<dbReference type="SMART" id="SM00382">
    <property type="entry name" value="AAA"/>
    <property type="match status" value="1"/>
</dbReference>
<dbReference type="STRING" id="642227.HA49_18260"/>
<dbReference type="RefSeq" id="WP_038022440.1">
    <property type="nucleotide sequence ID" value="NZ_JPKR02000003.1"/>
</dbReference>
<gene>
    <name evidence="10" type="primary">tauB</name>
    <name evidence="10" type="ORF">HA49_18260</name>
</gene>
<dbReference type="PANTHER" id="PTHR42788">
    <property type="entry name" value="TAURINE IMPORT ATP-BINDING PROTEIN-RELATED"/>
    <property type="match status" value="1"/>
</dbReference>
<keyword evidence="8" id="KW-0472">Membrane</keyword>
<evidence type="ECO:0000256" key="3">
    <source>
        <dbReference type="ARBA" id="ARBA00022475"/>
    </source>
</evidence>
<organism evidence="10 11">
    <name type="scientific">Tatumella morbirosei</name>
    <dbReference type="NCBI Taxonomy" id="642227"/>
    <lineage>
        <taxon>Bacteria</taxon>
        <taxon>Pseudomonadati</taxon>
        <taxon>Pseudomonadota</taxon>
        <taxon>Gammaproteobacteria</taxon>
        <taxon>Enterobacterales</taxon>
        <taxon>Erwiniaceae</taxon>
        <taxon>Tatumella</taxon>
    </lineage>
</organism>
<evidence type="ECO:0000256" key="4">
    <source>
        <dbReference type="ARBA" id="ARBA00022519"/>
    </source>
</evidence>
<evidence type="ECO:0000259" key="9">
    <source>
        <dbReference type="PROSITE" id="PS50893"/>
    </source>
</evidence>
<keyword evidence="6 10" id="KW-0067">ATP-binding</keyword>
<reference evidence="10" key="1">
    <citation type="submission" date="2014-12" db="EMBL/GenBank/DDBJ databases">
        <title>The draft genome of the Tatumella morbirosei type strain, LMG23360T isolated from pineapple rot.</title>
        <authorList>
            <person name="Smits T.H."/>
            <person name="Palmer M."/>
            <person name="Venter S.N."/>
            <person name="Duffy B."/>
            <person name="Steenkamp E.T."/>
            <person name="Chan W.Y."/>
            <person name="Coutinho T.A."/>
            <person name="Coetzee M.P."/>
            <person name="De Maayer P."/>
        </authorList>
    </citation>
    <scope>NUCLEOTIDE SEQUENCE [LARGE SCALE GENOMIC DNA]</scope>
    <source>
        <strain evidence="10">LMG 23360</strain>
    </source>
</reference>
<dbReference type="PANTHER" id="PTHR42788:SF18">
    <property type="entry name" value="TAURINE IMPORT ATP-BINDING PROTEIN TAUB"/>
    <property type="match status" value="1"/>
</dbReference>
<evidence type="ECO:0000256" key="2">
    <source>
        <dbReference type="ARBA" id="ARBA00022448"/>
    </source>
</evidence>
<comment type="similarity">
    <text evidence="1">Belongs to the ABC transporter superfamily. Drug exporter-2 (TC 3.A.1.117) family.</text>
</comment>
<dbReference type="InterPro" id="IPR017871">
    <property type="entry name" value="ABC_transporter-like_CS"/>
</dbReference>
<proteinExistence type="inferred from homology"/>
<dbReference type="CDD" id="cd03293">
    <property type="entry name" value="ABC_NrtD_SsuB_transporters"/>
    <property type="match status" value="1"/>
</dbReference>
<evidence type="ECO:0000256" key="1">
    <source>
        <dbReference type="ARBA" id="ARBA00006526"/>
    </source>
</evidence>
<dbReference type="GO" id="GO:0016887">
    <property type="term" value="F:ATP hydrolysis activity"/>
    <property type="evidence" value="ECO:0007669"/>
    <property type="project" value="InterPro"/>
</dbReference>
<dbReference type="Gene3D" id="3.40.50.300">
    <property type="entry name" value="P-loop containing nucleotide triphosphate hydrolases"/>
    <property type="match status" value="1"/>
</dbReference>
<keyword evidence="11" id="KW-1185">Reference proteome</keyword>
<comment type="caution">
    <text evidence="10">The sequence shown here is derived from an EMBL/GenBank/DDBJ whole genome shotgun (WGS) entry which is preliminary data.</text>
</comment>
<dbReference type="EC" id="3.6.3.36" evidence="10"/>
<evidence type="ECO:0000256" key="7">
    <source>
        <dbReference type="ARBA" id="ARBA00022967"/>
    </source>
</evidence>
<keyword evidence="5" id="KW-0547">Nucleotide-binding</keyword>
<dbReference type="Proteomes" id="UP000029577">
    <property type="component" value="Unassembled WGS sequence"/>
</dbReference>
<dbReference type="InterPro" id="IPR003439">
    <property type="entry name" value="ABC_transporter-like_ATP-bd"/>
</dbReference>
<keyword evidence="3" id="KW-1003">Cell membrane</keyword>